<dbReference type="OrthoDB" id="2289902at2759"/>
<name>A0A8H7EQ15_9FUNG</name>
<accession>A0A8H7EQ15</accession>
<evidence type="ECO:0000313" key="2">
    <source>
        <dbReference type="Proteomes" id="UP000605846"/>
    </source>
</evidence>
<keyword evidence="2" id="KW-1185">Reference proteome</keyword>
<evidence type="ECO:0000313" key="1">
    <source>
        <dbReference type="EMBL" id="KAF7727784.1"/>
    </source>
</evidence>
<gene>
    <name evidence="1" type="ORF">EC973_007015</name>
</gene>
<proteinExistence type="predicted"/>
<protein>
    <submittedName>
        <fullName evidence="1">Uncharacterized protein</fullName>
    </submittedName>
</protein>
<dbReference type="AlphaFoldDB" id="A0A8H7EQ15"/>
<dbReference type="Proteomes" id="UP000605846">
    <property type="component" value="Unassembled WGS sequence"/>
</dbReference>
<organism evidence="1 2">
    <name type="scientific">Apophysomyces ossiformis</name>
    <dbReference type="NCBI Taxonomy" id="679940"/>
    <lineage>
        <taxon>Eukaryota</taxon>
        <taxon>Fungi</taxon>
        <taxon>Fungi incertae sedis</taxon>
        <taxon>Mucoromycota</taxon>
        <taxon>Mucoromycotina</taxon>
        <taxon>Mucoromycetes</taxon>
        <taxon>Mucorales</taxon>
        <taxon>Mucorineae</taxon>
        <taxon>Mucoraceae</taxon>
        <taxon>Apophysomyces</taxon>
    </lineage>
</organism>
<reference evidence="1" key="1">
    <citation type="submission" date="2020-01" db="EMBL/GenBank/DDBJ databases">
        <title>Genome Sequencing of Three Apophysomyces-Like Fungal Strains Confirms a Novel Fungal Genus in the Mucoromycota with divergent Burkholderia-like Endosymbiotic Bacteria.</title>
        <authorList>
            <person name="Stajich J.E."/>
            <person name="Macias A.M."/>
            <person name="Carter-House D."/>
            <person name="Lovett B."/>
            <person name="Kasson L.R."/>
            <person name="Berry K."/>
            <person name="Grigoriev I."/>
            <person name="Chang Y."/>
            <person name="Spatafora J."/>
            <person name="Kasson M.T."/>
        </authorList>
    </citation>
    <scope>NUCLEOTIDE SEQUENCE</scope>
    <source>
        <strain evidence="1">NRRL A-21654</strain>
    </source>
</reference>
<sequence>MKHSKTVAVKTPRRIRHASPSFVLEEELAPVHLLPDGSQLAMALNPNRDMSCYIDAPFEMLMSAIFPYFTQVFSHFDEENMFDKALYDAYVLYAKNDDNSRIDASNTFRQFIWERTQFKRTMSDVVEFVEDLFSKTSIPFQSLFATQSRKRKSCKLYALITVC</sequence>
<comment type="caution">
    <text evidence="1">The sequence shown here is derived from an EMBL/GenBank/DDBJ whole genome shotgun (WGS) entry which is preliminary data.</text>
</comment>
<dbReference type="EMBL" id="JABAYA010000049">
    <property type="protein sequence ID" value="KAF7727784.1"/>
    <property type="molecule type" value="Genomic_DNA"/>
</dbReference>